<dbReference type="Pfam" id="PF04740">
    <property type="entry name" value="LXG"/>
    <property type="match status" value="1"/>
</dbReference>
<dbReference type="Proteomes" id="UP001596483">
    <property type="component" value="Unassembled WGS sequence"/>
</dbReference>
<gene>
    <name evidence="3" type="ORF">ACFQQH_01650</name>
</gene>
<comment type="similarity">
    <text evidence="1">In the N-terminal section; belongs to the LXG family.</text>
</comment>
<dbReference type="PROSITE" id="PS51756">
    <property type="entry name" value="LXG"/>
    <property type="match status" value="1"/>
</dbReference>
<evidence type="ECO:0000259" key="2">
    <source>
        <dbReference type="PROSITE" id="PS51756"/>
    </source>
</evidence>
<dbReference type="InterPro" id="IPR006829">
    <property type="entry name" value="LXG_dom"/>
</dbReference>
<keyword evidence="4" id="KW-1185">Reference proteome</keyword>
<sequence>MKTLDVSPFREGLQRNRDKLKSLQQEMDAIRTGVQEVTDLGDSLAGSGGEAIKAFYRDCHLPLLNQFESFAGTFDSVLTSIQSAQESLEPNASGYIREGFLESEVETGLSTMSTISRNLTSDANGIMDSVADITSLPHLDDSDVQQGIRSARKKKDNTVTDLNEFDSTQRNALVPVRDGLLRMGQWLGEIEGMFKDGITDVDFPAEDWKAYMEGHPMITGENICTVPFEADQEGALNWASVSKAIQSGADVVDKVGKGEGGMSAFALYVAGRKGGIQTTRAWDPKSQSYKYRINASKKALDTLRVPLDAQVEKMLTRGLPKDRSKWTPQQVAQYESRSVMLKYATRKPGQSGWSPTGEKVKTMHPDIEHFTGRATTVGQKGKVIGTATVKGTTGAFTDLWDAKGTVDEFKRVKDPGVMNKASGLIRGTGKALGPIGAGLAYAGNYESATADGLSGGEAHKRAALDTAVDTAVGGAVQAGFTAAGTALIPIPGVGTAIGMAAGIGANWLLNKKFGDSDKSAMDHIKGWFR</sequence>
<reference evidence="4" key="1">
    <citation type="journal article" date="2019" name="Int. J. Syst. Evol. Microbiol.">
        <title>The Global Catalogue of Microorganisms (GCM) 10K type strain sequencing project: providing services to taxonomists for standard genome sequencing and annotation.</title>
        <authorList>
            <consortium name="The Broad Institute Genomics Platform"/>
            <consortium name="The Broad Institute Genome Sequencing Center for Infectious Disease"/>
            <person name="Wu L."/>
            <person name="Ma J."/>
        </authorList>
    </citation>
    <scope>NUCLEOTIDE SEQUENCE [LARGE SCALE GENOMIC DNA]</scope>
    <source>
        <strain evidence="4">JCM 4738</strain>
    </source>
</reference>
<protein>
    <submittedName>
        <fullName evidence="3">Ribonuclease YeeF family protein</fullName>
    </submittedName>
</protein>
<accession>A0ABW2NBX8</accession>
<evidence type="ECO:0000313" key="4">
    <source>
        <dbReference type="Proteomes" id="UP001596483"/>
    </source>
</evidence>
<name>A0ABW2NBX8_9BACL</name>
<organism evidence="3 4">
    <name type="scientific">Bhargavaea changchunensis</name>
    <dbReference type="NCBI Taxonomy" id="2134037"/>
    <lineage>
        <taxon>Bacteria</taxon>
        <taxon>Bacillati</taxon>
        <taxon>Bacillota</taxon>
        <taxon>Bacilli</taxon>
        <taxon>Bacillales</taxon>
        <taxon>Caryophanaceae</taxon>
        <taxon>Bhargavaea</taxon>
    </lineage>
</organism>
<dbReference type="EMBL" id="JBHTCT010000005">
    <property type="protein sequence ID" value="MFC7363863.1"/>
    <property type="molecule type" value="Genomic_DNA"/>
</dbReference>
<feature type="domain" description="LXG" evidence="2">
    <location>
        <begin position="1"/>
        <end position="259"/>
    </location>
</feature>
<dbReference type="RefSeq" id="WP_157293608.1">
    <property type="nucleotide sequence ID" value="NZ_JBHTCT010000005.1"/>
</dbReference>
<proteinExistence type="inferred from homology"/>
<comment type="caution">
    <text evidence="3">The sequence shown here is derived from an EMBL/GenBank/DDBJ whole genome shotgun (WGS) entry which is preliminary data.</text>
</comment>
<evidence type="ECO:0000313" key="3">
    <source>
        <dbReference type="EMBL" id="MFC7363863.1"/>
    </source>
</evidence>
<evidence type="ECO:0000256" key="1">
    <source>
        <dbReference type="ARBA" id="ARBA00034117"/>
    </source>
</evidence>